<dbReference type="Pfam" id="PF20153">
    <property type="entry name" value="DUF6535"/>
    <property type="match status" value="1"/>
</dbReference>
<keyword evidence="2" id="KW-0472">Membrane</keyword>
<evidence type="ECO:0000256" key="1">
    <source>
        <dbReference type="SAM" id="MobiDB-lite"/>
    </source>
</evidence>
<keyword evidence="2" id="KW-1133">Transmembrane helix</keyword>
<reference evidence="4 5" key="1">
    <citation type="submission" date="2016-07" db="EMBL/GenBank/DDBJ databases">
        <title>Pervasive Adenine N6-methylation of Active Genes in Fungi.</title>
        <authorList>
            <consortium name="DOE Joint Genome Institute"/>
            <person name="Mondo S.J."/>
            <person name="Dannebaum R.O."/>
            <person name="Kuo R.C."/>
            <person name="Labutti K."/>
            <person name="Haridas S."/>
            <person name="Kuo A."/>
            <person name="Salamov A."/>
            <person name="Ahrendt S.R."/>
            <person name="Lipzen A."/>
            <person name="Sullivan W."/>
            <person name="Andreopoulos W.B."/>
            <person name="Clum A."/>
            <person name="Lindquist E."/>
            <person name="Daum C."/>
            <person name="Ramamoorthy G.K."/>
            <person name="Gryganskyi A."/>
            <person name="Culley D."/>
            <person name="Magnuson J.K."/>
            <person name="James T.Y."/>
            <person name="O'Malley M.A."/>
            <person name="Stajich J.E."/>
            <person name="Spatafora J.W."/>
            <person name="Visel A."/>
            <person name="Grigoriev I.V."/>
        </authorList>
    </citation>
    <scope>NUCLEOTIDE SEQUENCE [LARGE SCALE GENOMIC DNA]</scope>
    <source>
        <strain evidence="4 5">CBS 115471</strain>
    </source>
</reference>
<feature type="compositionally biased region" description="Low complexity" evidence="1">
    <location>
        <begin position="258"/>
        <end position="271"/>
    </location>
</feature>
<keyword evidence="5" id="KW-1185">Reference proteome</keyword>
<feature type="transmembrane region" description="Helical" evidence="2">
    <location>
        <begin position="169"/>
        <end position="195"/>
    </location>
</feature>
<dbReference type="Proteomes" id="UP000193144">
    <property type="component" value="Unassembled WGS sequence"/>
</dbReference>
<dbReference type="InterPro" id="IPR045338">
    <property type="entry name" value="DUF6535"/>
</dbReference>
<sequence length="313" mass="35158">MANTHSTQPPTSKDIAHKTSWVVFIIEAILVVFTAPYRRTFKLYTWRPLRDIRAAGNDRKLLISRVKDWKADKYQELQSVQVAASFCAGATLATLSWSKFPNPIWVADALWFSSLICSIWAVICSIQTKSILNDLPSKDELNASLPESELQRMRRVILRYKKSPGINHWLMLFIWQFPSMTMSYAWCTFLSGLTVYISTPFIRREPWSNESKISIAYLSVGIVGLFTYAFSSGFVYAGEKDFERSLASTRVNTDDMEAASANSPASGSPAAEPTQGADNGSAVDHLRSRGLLHGPAEPRSRSDSGRVRRELLY</sequence>
<dbReference type="OrthoDB" id="630895at2759"/>
<organism evidence="4 5">
    <name type="scientific">Clohesyomyces aquaticus</name>
    <dbReference type="NCBI Taxonomy" id="1231657"/>
    <lineage>
        <taxon>Eukaryota</taxon>
        <taxon>Fungi</taxon>
        <taxon>Dikarya</taxon>
        <taxon>Ascomycota</taxon>
        <taxon>Pezizomycotina</taxon>
        <taxon>Dothideomycetes</taxon>
        <taxon>Pleosporomycetidae</taxon>
        <taxon>Pleosporales</taxon>
        <taxon>Lindgomycetaceae</taxon>
        <taxon>Clohesyomyces</taxon>
    </lineage>
</organism>
<comment type="caution">
    <text evidence="4">The sequence shown here is derived from an EMBL/GenBank/DDBJ whole genome shotgun (WGS) entry which is preliminary data.</text>
</comment>
<gene>
    <name evidence="4" type="ORF">BCR34DRAFT_569550</name>
</gene>
<protein>
    <recommendedName>
        <fullName evidence="3">DUF6535 domain-containing protein</fullName>
    </recommendedName>
</protein>
<evidence type="ECO:0000313" key="5">
    <source>
        <dbReference type="Proteomes" id="UP000193144"/>
    </source>
</evidence>
<dbReference type="EMBL" id="MCFA01000096">
    <property type="protein sequence ID" value="ORY08750.1"/>
    <property type="molecule type" value="Genomic_DNA"/>
</dbReference>
<accession>A0A1Y1ZEP9</accession>
<evidence type="ECO:0000259" key="3">
    <source>
        <dbReference type="Pfam" id="PF20153"/>
    </source>
</evidence>
<dbReference type="AlphaFoldDB" id="A0A1Y1ZEP9"/>
<feature type="compositionally biased region" description="Basic and acidic residues" evidence="1">
    <location>
        <begin position="296"/>
        <end position="313"/>
    </location>
</feature>
<name>A0A1Y1ZEP9_9PLEO</name>
<keyword evidence="2" id="KW-0812">Transmembrane</keyword>
<feature type="region of interest" description="Disordered" evidence="1">
    <location>
        <begin position="256"/>
        <end position="313"/>
    </location>
</feature>
<proteinExistence type="predicted"/>
<feature type="domain" description="DUF6535" evidence="3">
    <location>
        <begin position="91"/>
        <end position="198"/>
    </location>
</feature>
<evidence type="ECO:0000256" key="2">
    <source>
        <dbReference type="SAM" id="Phobius"/>
    </source>
</evidence>
<evidence type="ECO:0000313" key="4">
    <source>
        <dbReference type="EMBL" id="ORY08750.1"/>
    </source>
</evidence>
<feature type="transmembrane region" description="Helical" evidence="2">
    <location>
        <begin position="104"/>
        <end position="123"/>
    </location>
</feature>
<feature type="transmembrane region" description="Helical" evidence="2">
    <location>
        <begin position="215"/>
        <end position="237"/>
    </location>
</feature>
<feature type="transmembrane region" description="Helical" evidence="2">
    <location>
        <begin position="20"/>
        <end position="37"/>
    </location>
</feature>